<protein>
    <submittedName>
        <fullName evidence="2">Uncharacterized protein</fullName>
    </submittedName>
</protein>
<dbReference type="SMART" id="SM00028">
    <property type="entry name" value="TPR"/>
    <property type="match status" value="7"/>
</dbReference>
<keyword evidence="1" id="KW-0802">TPR repeat</keyword>
<dbReference type="Pfam" id="PF12895">
    <property type="entry name" value="ANAPC3"/>
    <property type="match status" value="1"/>
</dbReference>
<dbReference type="AlphaFoldDB" id="A0A3L7JW69"/>
<dbReference type="Gene3D" id="1.25.40.10">
    <property type="entry name" value="Tetratricopeptide repeat domain"/>
    <property type="match status" value="3"/>
</dbReference>
<dbReference type="PANTHER" id="PTHR12558:SF13">
    <property type="entry name" value="CELL DIVISION CYCLE PROTEIN 27 HOMOLOG"/>
    <property type="match status" value="1"/>
</dbReference>
<dbReference type="InterPro" id="IPR011990">
    <property type="entry name" value="TPR-like_helical_dom_sf"/>
</dbReference>
<feature type="repeat" description="TPR" evidence="1">
    <location>
        <begin position="272"/>
        <end position="305"/>
    </location>
</feature>
<reference evidence="2 3" key="1">
    <citation type="submission" date="2018-10" db="EMBL/GenBank/DDBJ databases">
        <title>Falsibacillus sp. genome draft.</title>
        <authorList>
            <person name="Shi S."/>
        </authorList>
    </citation>
    <scope>NUCLEOTIDE SEQUENCE [LARGE SCALE GENOMIC DNA]</scope>
    <source>
        <strain evidence="2 3">GY 10110</strain>
    </source>
</reference>
<name>A0A3L7JW69_9BACI</name>
<organism evidence="2 3">
    <name type="scientific">Falsibacillus albus</name>
    <dbReference type="NCBI Taxonomy" id="2478915"/>
    <lineage>
        <taxon>Bacteria</taxon>
        <taxon>Bacillati</taxon>
        <taxon>Bacillota</taxon>
        <taxon>Bacilli</taxon>
        <taxon>Bacillales</taxon>
        <taxon>Bacillaceae</taxon>
        <taxon>Falsibacillus</taxon>
    </lineage>
</organism>
<keyword evidence="3" id="KW-1185">Reference proteome</keyword>
<dbReference type="InterPro" id="IPR019734">
    <property type="entry name" value="TPR_rpt"/>
</dbReference>
<dbReference type="EMBL" id="RCVZ01000007">
    <property type="protein sequence ID" value="RLQ95107.1"/>
    <property type="molecule type" value="Genomic_DNA"/>
</dbReference>
<sequence>MLLAQEMLQELEKGNLPEAKKLLAMTLEEGTDEEKFYLGEELYQLGFVEEAKGIFEHLAERFPDEGELIVLIAECLVEMDREEEALAMLDRLPATDPSYPRALLLSADLYQMQGLYEVSEQKLRNAKALLPEEVIIQFALGELYSEQGKFSDAAGYYEKLIAANEEVIAGVNIHQRLAEVLSAGGAFEDALTHYEKAMEEQVEPNTLFGFAFTAYQAGFYKKAIEKFTELKETDPEYHSLYLFLARCYEQEEQLDEALAAVQEGIRLDEYNKELYLFGGKIALKLNDEKMAENHLRQSLALDPDYIEAALVLNKLLLKQERFEDVLEIIDMMDKDGETDPQFNWDAASAHAHLEQYSDALNYYRLAYNDFKTNSDFLEEFGYFLIEEGLRDEAIFIFKELMQQDPANEEYILLLERLEE</sequence>
<dbReference type="Pfam" id="PF13176">
    <property type="entry name" value="TPR_7"/>
    <property type="match status" value="1"/>
</dbReference>
<dbReference type="PANTHER" id="PTHR12558">
    <property type="entry name" value="CELL DIVISION CYCLE 16,23,27"/>
    <property type="match status" value="1"/>
</dbReference>
<dbReference type="RefSeq" id="WP_121680763.1">
    <property type="nucleotide sequence ID" value="NZ_RCVZ01000007.1"/>
</dbReference>
<feature type="repeat" description="TPR" evidence="1">
    <location>
        <begin position="238"/>
        <end position="271"/>
    </location>
</feature>
<dbReference type="OrthoDB" id="2080803at2"/>
<evidence type="ECO:0000313" key="2">
    <source>
        <dbReference type="EMBL" id="RLQ95107.1"/>
    </source>
</evidence>
<feature type="repeat" description="TPR" evidence="1">
    <location>
        <begin position="134"/>
        <end position="167"/>
    </location>
</feature>
<dbReference type="Proteomes" id="UP000276770">
    <property type="component" value="Unassembled WGS sequence"/>
</dbReference>
<evidence type="ECO:0000313" key="3">
    <source>
        <dbReference type="Proteomes" id="UP000276770"/>
    </source>
</evidence>
<dbReference type="Pfam" id="PF14559">
    <property type="entry name" value="TPR_19"/>
    <property type="match status" value="1"/>
</dbReference>
<comment type="caution">
    <text evidence="2">The sequence shown here is derived from an EMBL/GenBank/DDBJ whole genome shotgun (WGS) entry which is preliminary data.</text>
</comment>
<accession>A0A3L7JW69</accession>
<dbReference type="Pfam" id="PF13181">
    <property type="entry name" value="TPR_8"/>
    <property type="match status" value="1"/>
</dbReference>
<dbReference type="SUPFAM" id="SSF48452">
    <property type="entry name" value="TPR-like"/>
    <property type="match status" value="2"/>
</dbReference>
<proteinExistence type="predicted"/>
<evidence type="ECO:0000256" key="1">
    <source>
        <dbReference type="PROSITE-ProRule" id="PRU00339"/>
    </source>
</evidence>
<dbReference type="PROSITE" id="PS50005">
    <property type="entry name" value="TPR"/>
    <property type="match status" value="3"/>
</dbReference>
<gene>
    <name evidence="2" type="ORF">D9X91_11440</name>
</gene>